<dbReference type="AlphaFoldDB" id="A0A0A9VHK2"/>
<proteinExistence type="predicted"/>
<name>A0A0A9VHK2_ARUDO</name>
<evidence type="ECO:0000313" key="1">
    <source>
        <dbReference type="EMBL" id="JAE18935.1"/>
    </source>
</evidence>
<dbReference type="EMBL" id="GBRH01178961">
    <property type="protein sequence ID" value="JAE18935.1"/>
    <property type="molecule type" value="Transcribed_RNA"/>
</dbReference>
<protein>
    <submittedName>
        <fullName evidence="1">Uncharacterized protein</fullName>
    </submittedName>
</protein>
<organism evidence="1">
    <name type="scientific">Arundo donax</name>
    <name type="common">Giant reed</name>
    <name type="synonym">Donax arundinaceus</name>
    <dbReference type="NCBI Taxonomy" id="35708"/>
    <lineage>
        <taxon>Eukaryota</taxon>
        <taxon>Viridiplantae</taxon>
        <taxon>Streptophyta</taxon>
        <taxon>Embryophyta</taxon>
        <taxon>Tracheophyta</taxon>
        <taxon>Spermatophyta</taxon>
        <taxon>Magnoliopsida</taxon>
        <taxon>Liliopsida</taxon>
        <taxon>Poales</taxon>
        <taxon>Poaceae</taxon>
        <taxon>PACMAD clade</taxon>
        <taxon>Arundinoideae</taxon>
        <taxon>Arundineae</taxon>
        <taxon>Arundo</taxon>
    </lineage>
</organism>
<reference evidence="1" key="2">
    <citation type="journal article" date="2015" name="Data Brief">
        <title>Shoot transcriptome of the giant reed, Arundo donax.</title>
        <authorList>
            <person name="Barrero R.A."/>
            <person name="Guerrero F.D."/>
            <person name="Moolhuijzen P."/>
            <person name="Goolsby J.A."/>
            <person name="Tidwell J."/>
            <person name="Bellgard S.E."/>
            <person name="Bellgard M.I."/>
        </authorList>
    </citation>
    <scope>NUCLEOTIDE SEQUENCE</scope>
    <source>
        <tissue evidence="1">Shoot tissue taken approximately 20 cm above the soil surface</tissue>
    </source>
</reference>
<sequence length="91" mass="10276">MNENLVLTPSSVLPFFFPKLLLLFPNYLFFSNFHSQIAVIPSPGTTSWHGHHNWYQIQLIPSAYRELPALILRHGSSEAWISASTTHIGNG</sequence>
<reference evidence="1" key="1">
    <citation type="submission" date="2014-09" db="EMBL/GenBank/DDBJ databases">
        <authorList>
            <person name="Magalhaes I.L.F."/>
            <person name="Oliveira U."/>
            <person name="Santos F.R."/>
            <person name="Vidigal T.H.D.A."/>
            <person name="Brescovit A.D."/>
            <person name="Santos A.J."/>
        </authorList>
    </citation>
    <scope>NUCLEOTIDE SEQUENCE</scope>
    <source>
        <tissue evidence="1">Shoot tissue taken approximately 20 cm above the soil surface</tissue>
    </source>
</reference>
<accession>A0A0A9VHK2</accession>